<keyword evidence="2 5" id="KW-0812">Transmembrane</keyword>
<evidence type="ECO:0000313" key="7">
    <source>
        <dbReference type="Proteomes" id="UP001165060"/>
    </source>
</evidence>
<evidence type="ECO:0000256" key="3">
    <source>
        <dbReference type="ARBA" id="ARBA00022989"/>
    </source>
</evidence>
<evidence type="ECO:0000256" key="1">
    <source>
        <dbReference type="ARBA" id="ARBA00004141"/>
    </source>
</evidence>
<dbReference type="Proteomes" id="UP001165060">
    <property type="component" value="Unassembled WGS sequence"/>
</dbReference>
<feature type="transmembrane region" description="Helical" evidence="5">
    <location>
        <begin position="312"/>
        <end position="330"/>
    </location>
</feature>
<feature type="transmembrane region" description="Helical" evidence="5">
    <location>
        <begin position="108"/>
        <end position="126"/>
    </location>
</feature>
<keyword evidence="4 5" id="KW-0472">Membrane</keyword>
<protein>
    <recommendedName>
        <fullName evidence="8">Membrane transporter protein</fullName>
    </recommendedName>
</protein>
<reference evidence="6 7" key="1">
    <citation type="journal article" date="2023" name="Commun. Biol.">
        <title>Genome analysis of Parmales, the sister group of diatoms, reveals the evolutionary specialization of diatoms from phago-mixotrophs to photoautotrophs.</title>
        <authorList>
            <person name="Ban H."/>
            <person name="Sato S."/>
            <person name="Yoshikawa S."/>
            <person name="Yamada K."/>
            <person name="Nakamura Y."/>
            <person name="Ichinomiya M."/>
            <person name="Sato N."/>
            <person name="Blanc-Mathieu R."/>
            <person name="Endo H."/>
            <person name="Kuwata A."/>
            <person name="Ogata H."/>
        </authorList>
    </citation>
    <scope>NUCLEOTIDE SEQUENCE [LARGE SCALE GENOMIC DNA]</scope>
</reference>
<feature type="transmembrane region" description="Helical" evidence="5">
    <location>
        <begin position="238"/>
        <end position="258"/>
    </location>
</feature>
<feature type="transmembrane region" description="Helical" evidence="5">
    <location>
        <begin position="278"/>
        <end position="300"/>
    </location>
</feature>
<accession>A0ABQ6NBM1</accession>
<evidence type="ECO:0008006" key="8">
    <source>
        <dbReference type="Google" id="ProtNLM"/>
    </source>
</evidence>
<comment type="subcellular location">
    <subcellularLocation>
        <location evidence="1">Membrane</location>
        <topology evidence="1">Multi-pass membrane protein</topology>
    </subcellularLocation>
</comment>
<keyword evidence="7" id="KW-1185">Reference proteome</keyword>
<gene>
    <name evidence="6" type="ORF">TeGR_g5119</name>
</gene>
<feature type="transmembrane region" description="Helical" evidence="5">
    <location>
        <begin position="138"/>
        <end position="156"/>
    </location>
</feature>
<evidence type="ECO:0000313" key="6">
    <source>
        <dbReference type="EMBL" id="GMI53218.1"/>
    </source>
</evidence>
<feature type="transmembrane region" description="Helical" evidence="5">
    <location>
        <begin position="80"/>
        <end position="102"/>
    </location>
</feature>
<dbReference type="PANTHER" id="PTHR43701">
    <property type="entry name" value="MEMBRANE TRANSPORTER PROTEIN MJ0441-RELATED"/>
    <property type="match status" value="1"/>
</dbReference>
<name>A0ABQ6NBM1_9STRA</name>
<dbReference type="Pfam" id="PF01925">
    <property type="entry name" value="TauE"/>
    <property type="match status" value="1"/>
</dbReference>
<organism evidence="6 7">
    <name type="scientific">Tetraparma gracilis</name>
    <dbReference type="NCBI Taxonomy" id="2962635"/>
    <lineage>
        <taxon>Eukaryota</taxon>
        <taxon>Sar</taxon>
        <taxon>Stramenopiles</taxon>
        <taxon>Ochrophyta</taxon>
        <taxon>Bolidophyceae</taxon>
        <taxon>Parmales</taxon>
        <taxon>Triparmaceae</taxon>
        <taxon>Tetraparma</taxon>
    </lineage>
</organism>
<dbReference type="InterPro" id="IPR002781">
    <property type="entry name" value="TM_pro_TauE-like"/>
</dbReference>
<keyword evidence="3 5" id="KW-1133">Transmembrane helix</keyword>
<feature type="transmembrane region" description="Helical" evidence="5">
    <location>
        <begin position="41"/>
        <end position="68"/>
    </location>
</feature>
<dbReference type="EMBL" id="BRYB01006614">
    <property type="protein sequence ID" value="GMI53218.1"/>
    <property type="molecule type" value="Genomic_DNA"/>
</dbReference>
<evidence type="ECO:0000256" key="4">
    <source>
        <dbReference type="ARBA" id="ARBA00023136"/>
    </source>
</evidence>
<evidence type="ECO:0000256" key="2">
    <source>
        <dbReference type="ARBA" id="ARBA00022692"/>
    </source>
</evidence>
<evidence type="ECO:0000256" key="5">
    <source>
        <dbReference type="SAM" id="Phobius"/>
    </source>
</evidence>
<dbReference type="InterPro" id="IPR051598">
    <property type="entry name" value="TSUP/Inactive_protease-like"/>
</dbReference>
<dbReference type="PANTHER" id="PTHR43701:SF2">
    <property type="entry name" value="MEMBRANE TRANSPORTER PROTEIN YJNA-RELATED"/>
    <property type="match status" value="1"/>
</dbReference>
<comment type="caution">
    <text evidence="6">The sequence shown here is derived from an EMBL/GenBank/DDBJ whole genome shotgun (WGS) entry which is preliminary data.</text>
</comment>
<sequence>MPSLATLPPLATPHLLASLPSLPPYLPSLVLNSPYKFMLPTAIAVSTCCQLCGIGGAALFSPIFLLLFPLLGLSLPSPSAAIASALLTEVFGFSSGLVGFTARGLVDWRVAGQFLAVTLPTALVGARLAGSLAAFPTLLRVAYAALMLSLSLFLIFTSPNPERAAEIAAQCELPLEESTTVRSLVDSQGNAYAYLPPKTGDAVGTAATAFGGLLTGILGVGAGEVILPQLVKGCCMPLPPAAGTSVAVVVLTAFTAATVQFLELAKNTGGGVTGVIPWELVCYTIPGVLIGGQLAPLVASRGLVSDENIEKFAAGLFASVSLAFIVKIAVGG</sequence>
<proteinExistence type="predicted"/>
<feature type="transmembrane region" description="Helical" evidence="5">
    <location>
        <begin position="202"/>
        <end position="226"/>
    </location>
</feature>